<feature type="domain" description="Peptidase S74" evidence="2">
    <location>
        <begin position="642"/>
        <end position="736"/>
    </location>
</feature>
<dbReference type="InterPro" id="IPR030392">
    <property type="entry name" value="S74_ICA"/>
</dbReference>
<dbReference type="Proteomes" id="UP000297966">
    <property type="component" value="Unassembled WGS sequence"/>
</dbReference>
<dbReference type="Gene3D" id="1.10.10.10">
    <property type="entry name" value="Winged helix-like DNA-binding domain superfamily/Winged helix DNA-binding domain"/>
    <property type="match status" value="1"/>
</dbReference>
<evidence type="ECO:0000313" key="3">
    <source>
        <dbReference type="EMBL" id="TFV49623.1"/>
    </source>
</evidence>
<dbReference type="EMBL" id="SPQT01000002">
    <property type="protein sequence ID" value="TFV49623.1"/>
    <property type="molecule type" value="Genomic_DNA"/>
</dbReference>
<reference evidence="3 4" key="1">
    <citation type="submission" date="2019-03" db="EMBL/GenBank/DDBJ databases">
        <title>Bradyrhizobium diversity isolated from nodules of Chamaecrista fasciculata.</title>
        <authorList>
            <person name="Klepa M.S."/>
            <person name="Urquiaga M.O."/>
            <person name="Hungria M."/>
            <person name="Delamuta J.R."/>
        </authorList>
    </citation>
    <scope>NUCLEOTIDE SEQUENCE [LARGE SCALE GENOMIC DNA]</scope>
    <source>
        <strain evidence="3 4">CNPSo 3448</strain>
    </source>
</reference>
<evidence type="ECO:0000256" key="1">
    <source>
        <dbReference type="SAM" id="Coils"/>
    </source>
</evidence>
<organism evidence="3 4">
    <name type="scientific">Bradyrhizobium niftali</name>
    <dbReference type="NCBI Taxonomy" id="2560055"/>
    <lineage>
        <taxon>Bacteria</taxon>
        <taxon>Pseudomonadati</taxon>
        <taxon>Pseudomonadota</taxon>
        <taxon>Alphaproteobacteria</taxon>
        <taxon>Hyphomicrobiales</taxon>
        <taxon>Nitrobacteraceae</taxon>
        <taxon>Bradyrhizobium</taxon>
    </lineage>
</organism>
<evidence type="ECO:0000259" key="2">
    <source>
        <dbReference type="PROSITE" id="PS51688"/>
    </source>
</evidence>
<dbReference type="PROSITE" id="PS51688">
    <property type="entry name" value="ICA"/>
    <property type="match status" value="1"/>
</dbReference>
<keyword evidence="4" id="KW-1185">Reference proteome</keyword>
<accession>A0A4Y9M3M3</accession>
<dbReference type="InterPro" id="IPR036388">
    <property type="entry name" value="WH-like_DNA-bd_sf"/>
</dbReference>
<evidence type="ECO:0000313" key="4">
    <source>
        <dbReference type="Proteomes" id="UP000297966"/>
    </source>
</evidence>
<comment type="caution">
    <text evidence="3">The sequence shown here is derived from an EMBL/GenBank/DDBJ whole genome shotgun (WGS) entry which is preliminary data.</text>
</comment>
<dbReference type="Pfam" id="PF13884">
    <property type="entry name" value="Peptidase_S74"/>
    <property type="match status" value="1"/>
</dbReference>
<feature type="coiled-coil region" evidence="1">
    <location>
        <begin position="722"/>
        <end position="749"/>
    </location>
</feature>
<dbReference type="RefSeq" id="WP_135173270.1">
    <property type="nucleotide sequence ID" value="NZ_SPQT01000002.1"/>
</dbReference>
<dbReference type="AlphaFoldDB" id="A0A4Y9M3M3"/>
<sequence length="757" mass="79121">MSAIVRPVFHDGQYIAAADLDAILSYVRRLDTAHGLGSHSWGITAGLELAEKPGIGGQIECWLTSGHATDGFGHSLIVRAALPIGPELLQGKPSGAWFVWIGQRAQQQAQLRASYGVCDGNEAFARVQEQVEVLVTGVLPLTDQQSGVAVADAVRPDARLARRLFNPDGPFQLDGSVPEQDASPLGLKAKWLVPVGLVGWDSAKKSVRALSDIEKQGARLFRRHAGAVAEELLAPGGLLRVRDRSSVVAAGTPDSAVTAAADAIAASAGDLEMVNGRASFRELLWVDGNSRMKGDVRVFGGKFEWRAADGAAPNGPMFMQRILTPKADAELRLALGSPAAKTPMSRLVIGPVVPGSSPEQVQPTLCAGSDGRVGIGTAAPQLTLDIHGDFGNLSGETTAHLGSCYINGAGNGTLTFISGNQTIILGDKDHKVGINTSPAPGNALHIKGTVQIDGPGALKIAGSEFIDANDAILRIRSGGNVVAFDGGDRVGIGTATPAPDFALDINGTFGSNANPARMRLLGSEVIDTGDGILRVRSGGNIVTFDGGDRIGIGTATPAADLSLDVNGAFGSTANPARMRLLGSELIDAGDGILRIRSGGNIVTFDGSDSVGVGTSAPAYLLDVNGDARIAGTLHYFSLVFSSDRRLKTDIGGISNALDRALALKGVSYRWKEIPKGQDANATHFGFVADDVEKVFPDWVGRGPDGMKFVRGESLAALTIEAIRELAERVQALSTENARLKQRIAKLDSQHAAKPKKE</sequence>
<protein>
    <recommendedName>
        <fullName evidence="2">Peptidase S74 domain-containing protein</fullName>
    </recommendedName>
</protein>
<keyword evidence="1" id="KW-0175">Coiled coil</keyword>
<proteinExistence type="predicted"/>
<name>A0A4Y9M3M3_9BRAD</name>
<gene>
    <name evidence="3" type="ORF">E4K65_05330</name>
</gene>
<dbReference type="OrthoDB" id="564699at2"/>